<name>A0A0N1JWS3_9ACTN</name>
<evidence type="ECO:0000313" key="3">
    <source>
        <dbReference type="EMBL" id="KPC61538.1"/>
    </source>
</evidence>
<feature type="transmembrane region" description="Helical" evidence="2">
    <location>
        <begin position="45"/>
        <end position="67"/>
    </location>
</feature>
<evidence type="ECO:0000256" key="1">
    <source>
        <dbReference type="SAM" id="MobiDB-lite"/>
    </source>
</evidence>
<keyword evidence="2" id="KW-1133">Transmembrane helix</keyword>
<evidence type="ECO:0000256" key="2">
    <source>
        <dbReference type="SAM" id="Phobius"/>
    </source>
</evidence>
<accession>A0A0N1JWS3</accession>
<organism evidence="3 4">
    <name type="scientific">Streptomyces chattanoogensis</name>
    <dbReference type="NCBI Taxonomy" id="66876"/>
    <lineage>
        <taxon>Bacteria</taxon>
        <taxon>Bacillati</taxon>
        <taxon>Actinomycetota</taxon>
        <taxon>Actinomycetes</taxon>
        <taxon>Kitasatosporales</taxon>
        <taxon>Streptomycetaceae</taxon>
        <taxon>Streptomyces</taxon>
    </lineage>
</organism>
<dbReference type="PATRIC" id="fig|66876.3.peg.5234"/>
<keyword evidence="4" id="KW-1185">Reference proteome</keyword>
<feature type="region of interest" description="Disordered" evidence="1">
    <location>
        <begin position="1"/>
        <end position="20"/>
    </location>
</feature>
<feature type="region of interest" description="Disordered" evidence="1">
    <location>
        <begin position="68"/>
        <end position="138"/>
    </location>
</feature>
<keyword evidence="2" id="KW-0472">Membrane</keyword>
<evidence type="ECO:0000313" key="4">
    <source>
        <dbReference type="Proteomes" id="UP000037982"/>
    </source>
</evidence>
<reference evidence="4" key="1">
    <citation type="submission" date="2015-07" db="EMBL/GenBank/DDBJ databases">
        <authorList>
            <person name="Ju K.-S."/>
            <person name="Doroghazi J.R."/>
            <person name="Metcalf W.W."/>
        </authorList>
    </citation>
    <scope>NUCLEOTIDE SEQUENCE [LARGE SCALE GENOMIC DNA]</scope>
    <source>
        <strain evidence="4">NRRL ISP-5002</strain>
    </source>
</reference>
<dbReference type="AlphaFoldDB" id="A0A0N1JWS3"/>
<sequence length="138" mass="14632">MPQRMPYRVAAPRVTPAARRPQAAAAQLPVFIDQSGWRRRVLQGVALAVGCACLGYLLFVGTLVSGLRQSVGTHPPSMNGPAGPVSSRPHTAKPQHGHGAPARAEANRPPARAHADRENHRRPASARPVPPTTGGLRQ</sequence>
<protein>
    <submittedName>
        <fullName evidence="3">Uncharacterized protein</fullName>
    </submittedName>
</protein>
<dbReference type="EMBL" id="LGKG01000147">
    <property type="protein sequence ID" value="KPC61538.1"/>
    <property type="molecule type" value="Genomic_DNA"/>
</dbReference>
<dbReference type="Proteomes" id="UP000037982">
    <property type="component" value="Unassembled WGS sequence"/>
</dbReference>
<feature type="compositionally biased region" description="Low complexity" evidence="1">
    <location>
        <begin position="100"/>
        <end position="112"/>
    </location>
</feature>
<keyword evidence="2" id="KW-0812">Transmembrane</keyword>
<feature type="compositionally biased region" description="Low complexity" evidence="1">
    <location>
        <begin position="8"/>
        <end position="20"/>
    </location>
</feature>
<comment type="caution">
    <text evidence="3">The sequence shown here is derived from an EMBL/GenBank/DDBJ whole genome shotgun (WGS) entry which is preliminary data.</text>
</comment>
<gene>
    <name evidence="3" type="ORF">ADL29_23895</name>
</gene>
<proteinExistence type="predicted"/>